<gene>
    <name evidence="2" type="ORF">CLHOM_14420</name>
</gene>
<sequence length="534" mass="63547">MNSFKEETFLIEIKDELFYFYRNDEKIYLVKYKQNQLIEEKFIINNCKYLNNVILNHNNEISLIITSYETELILFTILNEEITNRITLIESLQNAKYVQIASVNNALNIFYINNNTLCFRILNNKLLLSPPLILDIIDKSCKPPFIINAENNELSICYIKNGYPNLIGYREFNFRKNSWSNFNVLDSAYFLIKDYSFIKFKEIIGYSFIFSKQNINNNLMRFGFGSKSNIKRDLIEEYSNIFSSNTIFLGLKNKFNLLYIVDNIIKLKEIDLNNNTEYIIDLDIFNIKNIKKFSFQSNNNIYTNFIFAIECENETIYTDNYFYRKHLDKSQKIEMNINNNYSAKNFTVKEIDSYEIANKDMYLNPIQENIVEELNIKLKKYEEKLNLISKNKAKNDEEKNKLRLGMASLYEEITKKYNRINTLEKALTEKQNLIFSYEKKLKDLTSSTSKLQNKELELGKKEEEILELKKLITEKDMERSNYSNELKNLKEEIAKLNRLVKDKTEEINNLKTQLNFLEEKNKESFIKKIFKTGY</sequence>
<evidence type="ECO:0000313" key="3">
    <source>
        <dbReference type="Proteomes" id="UP000037043"/>
    </source>
</evidence>
<proteinExistence type="predicted"/>
<feature type="coiled-coil region" evidence="1">
    <location>
        <begin position="364"/>
        <end position="527"/>
    </location>
</feature>
<organism evidence="2 3">
    <name type="scientific">Clostridium homopropionicum DSM 5847</name>
    <dbReference type="NCBI Taxonomy" id="1121318"/>
    <lineage>
        <taxon>Bacteria</taxon>
        <taxon>Bacillati</taxon>
        <taxon>Bacillota</taxon>
        <taxon>Clostridia</taxon>
        <taxon>Eubacteriales</taxon>
        <taxon>Clostridiaceae</taxon>
        <taxon>Clostridium</taxon>
    </lineage>
</organism>
<keyword evidence="1" id="KW-0175">Coiled coil</keyword>
<name>A0A0L6ZBA2_9CLOT</name>
<accession>A0A0L6ZBA2</accession>
<reference evidence="3" key="1">
    <citation type="submission" date="2015-08" db="EMBL/GenBank/DDBJ databases">
        <title>Genome sequence of the strict anaerobe Clostridium homopropionicum LuHBu1 (DSM 5847T).</title>
        <authorList>
            <person name="Poehlein A."/>
            <person name="Beck M."/>
            <person name="Schiel-Bengelsdorf B."/>
            <person name="Bengelsdorf F.R."/>
            <person name="Daniel R."/>
            <person name="Duerre P."/>
        </authorList>
    </citation>
    <scope>NUCLEOTIDE SEQUENCE [LARGE SCALE GENOMIC DNA]</scope>
    <source>
        <strain evidence="3">DSM 5847</strain>
    </source>
</reference>
<dbReference type="PATRIC" id="fig|1121318.3.peg.1447"/>
<dbReference type="EMBL" id="LHUR01000018">
    <property type="protein sequence ID" value="KOA20237.1"/>
    <property type="molecule type" value="Genomic_DNA"/>
</dbReference>
<dbReference type="STRING" id="36844.SAMN04488501_11129"/>
<dbReference type="AlphaFoldDB" id="A0A0L6ZBA2"/>
<keyword evidence="3" id="KW-1185">Reference proteome</keyword>
<dbReference type="Proteomes" id="UP000037043">
    <property type="component" value="Unassembled WGS sequence"/>
</dbReference>
<comment type="caution">
    <text evidence="2">The sequence shown here is derived from an EMBL/GenBank/DDBJ whole genome shotgun (WGS) entry which is preliminary data.</text>
</comment>
<dbReference type="RefSeq" id="WP_052220999.1">
    <property type="nucleotide sequence ID" value="NZ_LHUR01000018.1"/>
</dbReference>
<evidence type="ECO:0000256" key="1">
    <source>
        <dbReference type="SAM" id="Coils"/>
    </source>
</evidence>
<evidence type="ECO:0000313" key="2">
    <source>
        <dbReference type="EMBL" id="KOA20237.1"/>
    </source>
</evidence>
<protein>
    <submittedName>
        <fullName evidence="2">Uncharacterized protein</fullName>
    </submittedName>
</protein>